<protein>
    <submittedName>
        <fullName evidence="1">Uncharacterized protein</fullName>
    </submittedName>
</protein>
<keyword evidence="2" id="KW-1185">Reference proteome</keyword>
<organism evidence="1 2">
    <name type="scientific">Catharanthus roseus</name>
    <name type="common">Madagascar periwinkle</name>
    <name type="synonym">Vinca rosea</name>
    <dbReference type="NCBI Taxonomy" id="4058"/>
    <lineage>
        <taxon>Eukaryota</taxon>
        <taxon>Viridiplantae</taxon>
        <taxon>Streptophyta</taxon>
        <taxon>Embryophyta</taxon>
        <taxon>Tracheophyta</taxon>
        <taxon>Spermatophyta</taxon>
        <taxon>Magnoliopsida</taxon>
        <taxon>eudicotyledons</taxon>
        <taxon>Gunneridae</taxon>
        <taxon>Pentapetalae</taxon>
        <taxon>asterids</taxon>
        <taxon>lamiids</taxon>
        <taxon>Gentianales</taxon>
        <taxon>Apocynaceae</taxon>
        <taxon>Rauvolfioideae</taxon>
        <taxon>Vinceae</taxon>
        <taxon>Catharanthinae</taxon>
        <taxon>Catharanthus</taxon>
    </lineage>
</organism>
<dbReference type="Proteomes" id="UP001060085">
    <property type="component" value="Linkage Group LG01"/>
</dbReference>
<name>A0ACC0CGC0_CATRO</name>
<dbReference type="EMBL" id="CM044701">
    <property type="protein sequence ID" value="KAI5683897.1"/>
    <property type="molecule type" value="Genomic_DNA"/>
</dbReference>
<sequence>MRSSQFFTSLDPMLNGPQPIWNRLLGCLLDLVLGMPGRFGLLLSSSEPFLHSLCLLESSRLLVSPPDPSALPLLFSRGSGVLCFSVVHRPSVSPCLSVGEVRELAREREIAGDSFSTEAITPDHHFLYRRYLDAAMLLLGVCFLAW</sequence>
<accession>A0ACC0CGC0</accession>
<evidence type="ECO:0000313" key="1">
    <source>
        <dbReference type="EMBL" id="KAI5683897.1"/>
    </source>
</evidence>
<evidence type="ECO:0000313" key="2">
    <source>
        <dbReference type="Proteomes" id="UP001060085"/>
    </source>
</evidence>
<reference evidence="2" key="1">
    <citation type="journal article" date="2023" name="Nat. Plants">
        <title>Single-cell RNA sequencing provides a high-resolution roadmap for understanding the multicellular compartmentation of specialized metabolism.</title>
        <authorList>
            <person name="Sun S."/>
            <person name="Shen X."/>
            <person name="Li Y."/>
            <person name="Li Y."/>
            <person name="Wang S."/>
            <person name="Li R."/>
            <person name="Zhang H."/>
            <person name="Shen G."/>
            <person name="Guo B."/>
            <person name="Wei J."/>
            <person name="Xu J."/>
            <person name="St-Pierre B."/>
            <person name="Chen S."/>
            <person name="Sun C."/>
        </authorList>
    </citation>
    <scope>NUCLEOTIDE SEQUENCE [LARGE SCALE GENOMIC DNA]</scope>
</reference>
<comment type="caution">
    <text evidence="1">The sequence shown here is derived from an EMBL/GenBank/DDBJ whole genome shotgun (WGS) entry which is preliminary data.</text>
</comment>
<gene>
    <name evidence="1" type="ORF">M9H77_05125</name>
</gene>
<proteinExistence type="predicted"/>